<dbReference type="InterPro" id="IPR038072">
    <property type="entry name" value="GspK_central_sf"/>
</dbReference>
<evidence type="ECO:0000313" key="2">
    <source>
        <dbReference type="EMBL" id="MFG6468693.1"/>
    </source>
</evidence>
<evidence type="ECO:0000313" key="3">
    <source>
        <dbReference type="Proteomes" id="UP001606303"/>
    </source>
</evidence>
<comment type="caution">
    <text evidence="2">The sequence shown here is derived from an EMBL/GenBank/DDBJ whole genome shotgun (WGS) entry which is preliminary data.</text>
</comment>
<dbReference type="Pfam" id="PF21687">
    <property type="entry name" value="T2SSK_1st"/>
    <property type="match status" value="1"/>
</dbReference>
<dbReference type="Gene3D" id="1.10.40.60">
    <property type="entry name" value="EpsJ-like"/>
    <property type="match status" value="1"/>
</dbReference>
<dbReference type="SUPFAM" id="SSF158544">
    <property type="entry name" value="GspK insert domain-like"/>
    <property type="match status" value="1"/>
</dbReference>
<feature type="domain" description="T2SS protein K first SAM-like" evidence="1">
    <location>
        <begin position="94"/>
        <end position="165"/>
    </location>
</feature>
<name>A0ABW7H3C9_9BURK</name>
<dbReference type="EMBL" id="JBIGIB010000006">
    <property type="protein sequence ID" value="MFG6468693.1"/>
    <property type="molecule type" value="Genomic_DNA"/>
</dbReference>
<reference evidence="2 3" key="1">
    <citation type="submission" date="2024-08" db="EMBL/GenBank/DDBJ databases">
        <authorList>
            <person name="Lu H."/>
        </authorList>
    </citation>
    <scope>NUCLEOTIDE SEQUENCE [LARGE SCALE GENOMIC DNA]</scope>
    <source>
        <strain evidence="2 3">BYS87W</strain>
    </source>
</reference>
<sequence length="315" mass="34906">MALAVMALVAQRFAQRNDDLRRNALDFDRYAQARAATQGALAATLYWNATRPLMPAGRGTLDQQLRHDGQVYLTVDEARVAVQDYRGLLSINGASRSMLRNLLVLDGVSLSRAQAMTDVLDDYIDTDSLKHINGAERPEYQALGLPGPANDWIVSLQELQGMPLWRDDVALLARWAPLFSTDFGHIMNPATAPLPVLKALFPNANAAQLQLVQTLRRSDQLRDIRSAQRLTGLPFHEDEHLLAPGPESRVTVWAPGLPRAHEYNIRLTSAGELGPWVITEQHSITRRPFIDEAPPTLPFPLALRPRTAAADRPAP</sequence>
<protein>
    <recommendedName>
        <fullName evidence="1">T2SS protein K first SAM-like domain-containing protein</fullName>
    </recommendedName>
</protein>
<proteinExistence type="predicted"/>
<dbReference type="InterPro" id="IPR049031">
    <property type="entry name" value="T2SSK_SAM-like_1st"/>
</dbReference>
<organism evidence="2 3">
    <name type="scientific">Pelomonas baiyunensis</name>
    <dbReference type="NCBI Taxonomy" id="3299026"/>
    <lineage>
        <taxon>Bacteria</taxon>
        <taxon>Pseudomonadati</taxon>
        <taxon>Pseudomonadota</taxon>
        <taxon>Betaproteobacteria</taxon>
        <taxon>Burkholderiales</taxon>
        <taxon>Sphaerotilaceae</taxon>
        <taxon>Roseateles</taxon>
    </lineage>
</organism>
<evidence type="ECO:0000259" key="1">
    <source>
        <dbReference type="Pfam" id="PF21687"/>
    </source>
</evidence>
<accession>A0ABW7H3C9</accession>
<keyword evidence="3" id="KW-1185">Reference proteome</keyword>
<gene>
    <name evidence="2" type="ORF">ACG01O_18870</name>
</gene>
<dbReference type="Proteomes" id="UP001606303">
    <property type="component" value="Unassembled WGS sequence"/>
</dbReference>